<protein>
    <submittedName>
        <fullName evidence="4">Putative rRNA methyltransferase</fullName>
    </submittedName>
</protein>
<dbReference type="Proteomes" id="UP000008495">
    <property type="component" value="Unassembled WGS sequence"/>
</dbReference>
<dbReference type="PIRSF" id="PIRSF018249">
    <property type="entry name" value="MyrA_prd"/>
    <property type="match status" value="1"/>
</dbReference>
<evidence type="ECO:0000256" key="2">
    <source>
        <dbReference type="PIRSR" id="PIRSR018249-2"/>
    </source>
</evidence>
<dbReference type="Gene3D" id="3.40.50.150">
    <property type="entry name" value="Vaccinia Virus protein VP39"/>
    <property type="match status" value="1"/>
</dbReference>
<dbReference type="AlphaFoldDB" id="K6VLD8"/>
<feature type="binding site" evidence="2">
    <location>
        <position position="190"/>
    </location>
    <ligand>
        <name>S-adenosyl-L-methionine</name>
        <dbReference type="ChEBI" id="CHEBI:59789"/>
    </ligand>
</feature>
<dbReference type="EMBL" id="BAGZ01000005">
    <property type="protein sequence ID" value="GAB77514.1"/>
    <property type="molecule type" value="Genomic_DNA"/>
</dbReference>
<dbReference type="InterPro" id="IPR048647">
    <property type="entry name" value="RlmA_N"/>
</dbReference>
<dbReference type="InterPro" id="IPR029063">
    <property type="entry name" value="SAM-dependent_MTases_sf"/>
</dbReference>
<dbReference type="SUPFAM" id="SSF53335">
    <property type="entry name" value="S-adenosyl-L-methionine-dependent methyltransferases"/>
    <property type="match status" value="1"/>
</dbReference>
<feature type="binding site" evidence="2">
    <location>
        <position position="75"/>
    </location>
    <ligand>
        <name>S-adenosyl-L-methionine</name>
        <dbReference type="ChEBI" id="CHEBI:59789"/>
    </ligand>
</feature>
<comment type="caution">
    <text evidence="4">The sequence shown here is derived from an EMBL/GenBank/DDBJ whole genome shotgun (WGS) entry which is preliminary data.</text>
</comment>
<evidence type="ECO:0000256" key="1">
    <source>
        <dbReference type="PIRSR" id="PIRSR018249-1"/>
    </source>
</evidence>
<keyword evidence="1" id="KW-0862">Zinc</keyword>
<keyword evidence="1" id="KW-0479">Metal-binding</keyword>
<feature type="domain" description="23S rRNA (guanine(745)-N(1))-methyltransferase N-terminal" evidence="3">
    <location>
        <begin position="10"/>
        <end position="49"/>
    </location>
</feature>
<dbReference type="eggNOG" id="COG2226">
    <property type="taxonomic scope" value="Bacteria"/>
</dbReference>
<accession>K6VLD8</accession>
<dbReference type="GO" id="GO:0046872">
    <property type="term" value="F:metal ion binding"/>
    <property type="evidence" value="ECO:0007669"/>
    <property type="project" value="UniProtKB-KW"/>
</dbReference>
<dbReference type="InterPro" id="IPR016718">
    <property type="entry name" value="rRNA_m1G-MeTrfase_A_prd"/>
</dbReference>
<evidence type="ECO:0000313" key="4">
    <source>
        <dbReference type="EMBL" id="GAB77514.1"/>
    </source>
</evidence>
<name>K6VLD8_9MICO</name>
<feature type="binding site" evidence="1">
    <location>
        <position position="32"/>
    </location>
    <ligand>
        <name>Zn(2+)</name>
        <dbReference type="ChEBI" id="CHEBI:29105"/>
    </ligand>
</feature>
<sequence length="292" mass="30299">MLAGLASVLICPVCSARLCEDVEGAPGRTVRCPSGHRFDLARQGHLTLLHGVHRHTGDSAAMVEHRSAFLGAGHYLPIVEHLVRMAAEVDVPGIVLDIGGGPGWYSARLLEELPGRSGVTFDASSAAARRAARAHPRLASVVADGWSVFPVLDGSAAVALSVFAPRRGEQIRRVLAPGGVLLTVTPQPGHLSQVRGVLGLLDVAPDKESRLASTLSGLSMIDRVTVSYEMSLGRADVEHLALMGPSAFHVPAEEMAARVAALPQVTAVTCDVVVGSYRADAGASPGPGAATT</sequence>
<evidence type="ECO:0000313" key="5">
    <source>
        <dbReference type="Proteomes" id="UP000008495"/>
    </source>
</evidence>
<dbReference type="RefSeq" id="WP_006502266.1">
    <property type="nucleotide sequence ID" value="NZ_BAGZ01000005.1"/>
</dbReference>
<reference evidence="4 5" key="1">
    <citation type="submission" date="2012-08" db="EMBL/GenBank/DDBJ databases">
        <title>Whole genome shotgun sequence of Austwickia chelonae NBRC 105200.</title>
        <authorList>
            <person name="Yoshida I."/>
            <person name="Hosoyama A."/>
            <person name="Tsuchikane K."/>
            <person name="Katsumata H."/>
            <person name="Ando Y."/>
            <person name="Ohji S."/>
            <person name="Hamada M."/>
            <person name="Tamura T."/>
            <person name="Yamazoe A."/>
            <person name="Yamazaki S."/>
            <person name="Fujita N."/>
        </authorList>
    </citation>
    <scope>NUCLEOTIDE SEQUENCE [LARGE SCALE GENOMIC DNA]</scope>
    <source>
        <strain evidence="4 5">NBRC 105200</strain>
    </source>
</reference>
<dbReference type="STRING" id="100225.SAMN05421595_1351"/>
<keyword evidence="4" id="KW-0808">Transferase</keyword>
<dbReference type="Pfam" id="PF21302">
    <property type="entry name" value="Zn_ribbon_RlmA"/>
    <property type="match status" value="1"/>
</dbReference>
<organism evidence="4 5">
    <name type="scientific">Austwickia chelonae NBRC 105200</name>
    <dbReference type="NCBI Taxonomy" id="1184607"/>
    <lineage>
        <taxon>Bacteria</taxon>
        <taxon>Bacillati</taxon>
        <taxon>Actinomycetota</taxon>
        <taxon>Actinomycetes</taxon>
        <taxon>Micrococcales</taxon>
        <taxon>Dermatophilaceae</taxon>
        <taxon>Austwickia</taxon>
    </lineage>
</organism>
<keyword evidence="4" id="KW-0489">Methyltransferase</keyword>
<dbReference type="GO" id="GO:0032259">
    <property type="term" value="P:methylation"/>
    <property type="evidence" value="ECO:0007669"/>
    <property type="project" value="UniProtKB-KW"/>
</dbReference>
<feature type="binding site" evidence="1">
    <location>
        <position position="36"/>
    </location>
    <ligand>
        <name>Zn(2+)</name>
        <dbReference type="ChEBI" id="CHEBI:29105"/>
    </ligand>
</feature>
<dbReference type="GO" id="GO:0008168">
    <property type="term" value="F:methyltransferase activity"/>
    <property type="evidence" value="ECO:0007669"/>
    <property type="project" value="UniProtKB-KW"/>
</dbReference>
<evidence type="ECO:0000259" key="3">
    <source>
        <dbReference type="Pfam" id="PF21302"/>
    </source>
</evidence>
<proteinExistence type="predicted"/>
<keyword evidence="5" id="KW-1185">Reference proteome</keyword>
<gene>
    <name evidence="4" type="ORF">AUCHE_05_04260</name>
</gene>
<keyword evidence="2" id="KW-0949">S-adenosyl-L-methionine</keyword>